<reference evidence="2 3" key="1">
    <citation type="submission" date="2023-03" db="EMBL/GenBank/DDBJ databases">
        <authorList>
            <person name="Kaur S."/>
            <person name="Espinosa-Saiz D."/>
            <person name="Velazquez E."/>
            <person name="Menendez E."/>
            <person name="diCenzo G.C."/>
        </authorList>
    </citation>
    <scope>NUCLEOTIDE SEQUENCE [LARGE SCALE GENOMIC DNA]</scope>
    <source>
        <strain evidence="2 3">LMG 27395</strain>
    </source>
</reference>
<evidence type="ECO:0000313" key="2">
    <source>
        <dbReference type="EMBL" id="WEX82817.1"/>
    </source>
</evidence>
<evidence type="ECO:0000313" key="3">
    <source>
        <dbReference type="Proteomes" id="UP001235547"/>
    </source>
</evidence>
<dbReference type="RefSeq" id="WP_280733562.1">
    <property type="nucleotide sequence ID" value="NZ_CP120368.1"/>
</dbReference>
<protein>
    <submittedName>
        <fullName evidence="2">Uncharacterized protein</fullName>
    </submittedName>
</protein>
<proteinExistence type="predicted"/>
<gene>
    <name evidence="2" type="ORF">PYH38_005148</name>
</gene>
<evidence type="ECO:0000256" key="1">
    <source>
        <dbReference type="SAM" id="MobiDB-lite"/>
    </source>
</evidence>
<feature type="region of interest" description="Disordered" evidence="1">
    <location>
        <begin position="42"/>
        <end position="92"/>
    </location>
</feature>
<sequence length="122" mass="12572">MSSRFVIAIVALACTLAGIVISPVVARLPAFAPLNTHADAIVDRSGGNNDASGKAPHRGNSPGAATAVEIAETRKEDYPSSSALSPTCKRRPAVVDHACESNSVDRAQHLDVGKTAKISARA</sequence>
<dbReference type="Proteomes" id="UP001235547">
    <property type="component" value="Chromosome 1"/>
</dbReference>
<keyword evidence="3" id="KW-1185">Reference proteome</keyword>
<organism evidence="2 3">
    <name type="scientific">Sinorhizobium numidicum</name>
    <dbReference type="NCBI Taxonomy" id="680248"/>
    <lineage>
        <taxon>Bacteria</taxon>
        <taxon>Pseudomonadati</taxon>
        <taxon>Pseudomonadota</taxon>
        <taxon>Alphaproteobacteria</taxon>
        <taxon>Hyphomicrobiales</taxon>
        <taxon>Rhizobiaceae</taxon>
        <taxon>Sinorhizobium/Ensifer group</taxon>
        <taxon>Sinorhizobium</taxon>
    </lineage>
</organism>
<accession>A0ABY8CZG3</accession>
<dbReference type="EMBL" id="CP120371">
    <property type="protein sequence ID" value="WEX82817.1"/>
    <property type="molecule type" value="Genomic_DNA"/>
</dbReference>
<name>A0ABY8CZG3_9HYPH</name>